<evidence type="ECO:0000256" key="1">
    <source>
        <dbReference type="ARBA" id="ARBA00004555"/>
    </source>
</evidence>
<protein>
    <recommendedName>
        <fullName evidence="20">Extracellular tyrosine-protein kinase PKDCC</fullName>
        <ecNumber evidence="3">2.7.10.2</ecNumber>
    </recommendedName>
    <alternativeName>
        <fullName evidence="21">Protein kinase domain-containing protein, cytoplasmic</fullName>
    </alternativeName>
    <alternativeName>
        <fullName evidence="22">Protein kinase-like protein SgK493</fullName>
    </alternativeName>
    <alternativeName>
        <fullName evidence="23">Sugen kinase 493</fullName>
    </alternativeName>
    <alternativeName>
        <fullName evidence="24">Vertebrate lonesome kinase</fullName>
    </alternativeName>
</protein>
<dbReference type="GO" id="GO:0015031">
    <property type="term" value="P:protein transport"/>
    <property type="evidence" value="ECO:0007669"/>
    <property type="project" value="UniProtKB-KW"/>
</dbReference>
<evidence type="ECO:0000256" key="9">
    <source>
        <dbReference type="ARBA" id="ARBA00022729"/>
    </source>
</evidence>
<evidence type="ECO:0000256" key="23">
    <source>
        <dbReference type="ARBA" id="ARBA00080589"/>
    </source>
</evidence>
<keyword evidence="10" id="KW-0547">Nucleotide-binding</keyword>
<keyword evidence="15" id="KW-0653">Protein transport</keyword>
<dbReference type="OMA" id="HEGCLLS"/>
<dbReference type="AlphaFoldDB" id="H3B7Q7"/>
<dbReference type="PANTHER" id="PTHR46448">
    <property type="entry name" value="PROTEIN KINASE DOMAIN-CONTAINING PROTEIN"/>
    <property type="match status" value="1"/>
</dbReference>
<dbReference type="KEGG" id="lcm:102359232"/>
<dbReference type="FunFam" id="1.10.510.10:FF:000552">
    <property type="entry name" value="extracellular tyrosine-protein kinase PKDCC isoform X5"/>
    <property type="match status" value="1"/>
</dbReference>
<evidence type="ECO:0000256" key="11">
    <source>
        <dbReference type="ARBA" id="ARBA00022777"/>
    </source>
</evidence>
<proteinExistence type="predicted"/>
<keyword evidence="5" id="KW-0217">Developmental protein</keyword>
<dbReference type="GO" id="GO:0001501">
    <property type="term" value="P:skeletal system development"/>
    <property type="evidence" value="ECO:0007669"/>
    <property type="project" value="TreeGrafter"/>
</dbReference>
<keyword evidence="17" id="KW-0829">Tyrosine-protein kinase</keyword>
<evidence type="ECO:0000256" key="16">
    <source>
        <dbReference type="ARBA" id="ARBA00023034"/>
    </source>
</evidence>
<keyword evidence="6" id="KW-0964">Secreted</keyword>
<dbReference type="SUPFAM" id="SSF56112">
    <property type="entry name" value="Protein kinase-like (PK-like)"/>
    <property type="match status" value="1"/>
</dbReference>
<dbReference type="Bgee" id="ENSLACG00000015795">
    <property type="expression patterns" value="Expressed in muscle tissue and 3 other cell types or tissues"/>
</dbReference>
<dbReference type="GO" id="GO:0030154">
    <property type="term" value="P:cell differentiation"/>
    <property type="evidence" value="ECO:0007669"/>
    <property type="project" value="UniProtKB-KW"/>
</dbReference>
<comment type="subcellular location">
    <subcellularLocation>
        <location evidence="1">Golgi apparatus</location>
    </subcellularLocation>
    <subcellularLocation>
        <location evidence="2">Secreted</location>
    </subcellularLocation>
</comment>
<evidence type="ECO:0000256" key="15">
    <source>
        <dbReference type="ARBA" id="ARBA00022927"/>
    </source>
</evidence>
<evidence type="ECO:0000256" key="25">
    <source>
        <dbReference type="SAM" id="Phobius"/>
    </source>
</evidence>
<reference evidence="27" key="3">
    <citation type="submission" date="2025-09" db="UniProtKB">
        <authorList>
            <consortium name="Ensembl"/>
        </authorList>
    </citation>
    <scope>IDENTIFICATION</scope>
</reference>
<evidence type="ECO:0000313" key="27">
    <source>
        <dbReference type="Ensembl" id="ENSLACP00000017928.1"/>
    </source>
</evidence>
<evidence type="ECO:0000256" key="10">
    <source>
        <dbReference type="ARBA" id="ARBA00022741"/>
    </source>
</evidence>
<evidence type="ECO:0000256" key="3">
    <source>
        <dbReference type="ARBA" id="ARBA00011903"/>
    </source>
</evidence>
<keyword evidence="9" id="KW-0732">Signal</keyword>
<dbReference type="EC" id="2.7.10.2" evidence="3"/>
<dbReference type="GO" id="GO:0005524">
    <property type="term" value="F:ATP binding"/>
    <property type="evidence" value="ECO:0007669"/>
    <property type="project" value="UniProtKB-KW"/>
</dbReference>
<dbReference type="Gene3D" id="1.10.510.10">
    <property type="entry name" value="Transferase(Phosphotransferase) domain 1"/>
    <property type="match status" value="1"/>
</dbReference>
<evidence type="ECO:0000256" key="12">
    <source>
        <dbReference type="ARBA" id="ARBA00022782"/>
    </source>
</evidence>
<evidence type="ECO:0000256" key="2">
    <source>
        <dbReference type="ARBA" id="ARBA00004613"/>
    </source>
</evidence>
<evidence type="ECO:0000256" key="18">
    <source>
        <dbReference type="ARBA" id="ARBA00023180"/>
    </source>
</evidence>
<evidence type="ECO:0000256" key="4">
    <source>
        <dbReference type="ARBA" id="ARBA00022448"/>
    </source>
</evidence>
<keyword evidence="25" id="KW-1133">Transmembrane helix</keyword>
<comment type="catalytic activity">
    <reaction evidence="19">
        <text>L-tyrosyl-[protein] + ATP = O-phospho-L-tyrosyl-[protein] + ADP + H(+)</text>
        <dbReference type="Rhea" id="RHEA:10596"/>
        <dbReference type="Rhea" id="RHEA-COMP:10136"/>
        <dbReference type="Rhea" id="RHEA-COMP:20101"/>
        <dbReference type="ChEBI" id="CHEBI:15378"/>
        <dbReference type="ChEBI" id="CHEBI:30616"/>
        <dbReference type="ChEBI" id="CHEBI:46858"/>
        <dbReference type="ChEBI" id="CHEBI:61978"/>
        <dbReference type="ChEBI" id="CHEBI:456216"/>
        <dbReference type="EC" id="2.7.10.2"/>
    </reaction>
    <physiologicalReaction direction="left-to-right" evidence="19">
        <dbReference type="Rhea" id="RHEA:10597"/>
    </physiologicalReaction>
</comment>
<dbReference type="GO" id="GO:0005794">
    <property type="term" value="C:Golgi apparatus"/>
    <property type="evidence" value="ECO:0007669"/>
    <property type="project" value="UniProtKB-SubCell"/>
</dbReference>
<evidence type="ECO:0000313" key="28">
    <source>
        <dbReference type="Proteomes" id="UP000008672"/>
    </source>
</evidence>
<dbReference type="FunCoup" id="H3B7Q7">
    <property type="interactions" value="201"/>
</dbReference>
<dbReference type="Pfam" id="PF12260">
    <property type="entry name" value="PIP49_C"/>
    <property type="match status" value="1"/>
</dbReference>
<sequence>MKRRKIAVVAGFCFSFFIGTLLNLLFIPGFEHHQQQQNAERQLFDSSPSLNGDLSNNDLDLIRQIRERYEEVVRYREHEVPLSAARRPVRPLERRLMDLAQRSSFEPNQKAEKTKTLDSENHISPFLKSKTDFNLTYPLLGCNDINNVTNVHYLGSGYTKAVYKAVLNETLAVALKSVDFGGHDMENCVKQFGALENCYRLASYKIVKEMTLLQRLQHPNILKLYGYCYQDNNDIPDTLTTITELGSPLEMIQLLQTSWEERFRICLSLVRLLYYLAHSPLGSVTLLDFRPRQFVIVDGELKVTDLDDASIDEAVCFSSSDCLMEFPARNFTLTCSVEGRCQDMNEKRNLYNAYRFFFTYLLPHSAPPPLRPLLDKIVNATGELRWGIDETLAELENVLYLYKNGLYLQNSTHIHKSEYKQVPKAAIPEDNYRCWPSYHHEGCLLSVFDISEAMDICESHSQCQAFVLTNQTNWTGRQLVFFKMDSSHIVPDPEKITYVKMTG</sequence>
<evidence type="ECO:0000256" key="14">
    <source>
        <dbReference type="ARBA" id="ARBA00022855"/>
    </source>
</evidence>
<name>H3B7Q7_LATCH</name>
<dbReference type="InParanoid" id="H3B7Q7"/>
<dbReference type="EMBL" id="AFYH01083805">
    <property type="status" value="NOT_ANNOTATED_CDS"/>
    <property type="molecule type" value="Genomic_DNA"/>
</dbReference>
<dbReference type="PROSITE" id="PS50011">
    <property type="entry name" value="PROTEIN_KINASE_DOM"/>
    <property type="match status" value="1"/>
</dbReference>
<reference evidence="27" key="2">
    <citation type="submission" date="2025-08" db="UniProtKB">
        <authorList>
            <consortium name="Ensembl"/>
        </authorList>
    </citation>
    <scope>IDENTIFICATION</scope>
</reference>
<keyword evidence="11" id="KW-0418">Kinase</keyword>
<keyword evidence="8" id="KW-0808">Transferase</keyword>
<keyword evidence="18" id="KW-0325">Glycoprotein</keyword>
<keyword evidence="14" id="KW-0892">Osteogenesis</keyword>
<keyword evidence="12" id="KW-0221">Differentiation</keyword>
<dbReference type="InterPro" id="IPR042983">
    <property type="entry name" value="PKDCC"/>
</dbReference>
<gene>
    <name evidence="27" type="primary">PKDCC</name>
</gene>
<keyword evidence="25" id="KW-0472">Membrane</keyword>
<keyword evidence="4" id="KW-0813">Transport</keyword>
<dbReference type="EMBL" id="AFYH01083804">
    <property type="status" value="NOT_ANNOTATED_CDS"/>
    <property type="molecule type" value="Genomic_DNA"/>
</dbReference>
<feature type="transmembrane region" description="Helical" evidence="25">
    <location>
        <begin position="7"/>
        <end position="27"/>
    </location>
</feature>
<dbReference type="GeneTree" id="ENSGT00390000001205"/>
<evidence type="ECO:0000256" key="22">
    <source>
        <dbReference type="ARBA" id="ARBA00079014"/>
    </source>
</evidence>
<keyword evidence="16" id="KW-0333">Golgi apparatus</keyword>
<dbReference type="SMART" id="SM00220">
    <property type="entry name" value="S_TKc"/>
    <property type="match status" value="1"/>
</dbReference>
<dbReference type="eggNOG" id="KOG1187">
    <property type="taxonomic scope" value="Eukaryota"/>
</dbReference>
<keyword evidence="13" id="KW-0067">ATP-binding</keyword>
<evidence type="ECO:0000256" key="24">
    <source>
        <dbReference type="ARBA" id="ARBA00082327"/>
    </source>
</evidence>
<dbReference type="GeneID" id="102359232"/>
<accession>H3B7Q7</accession>
<dbReference type="PANTHER" id="PTHR46448:SF3">
    <property type="entry name" value="EXTRACELLULAR TYROSINE-PROTEIN KINASE PKDCC"/>
    <property type="match status" value="1"/>
</dbReference>
<evidence type="ECO:0000256" key="17">
    <source>
        <dbReference type="ARBA" id="ARBA00023137"/>
    </source>
</evidence>
<evidence type="ECO:0000256" key="20">
    <source>
        <dbReference type="ARBA" id="ARBA00072258"/>
    </source>
</evidence>
<keyword evidence="25" id="KW-0812">Transmembrane</keyword>
<dbReference type="InterPro" id="IPR022049">
    <property type="entry name" value="FAM69_kinase_dom"/>
</dbReference>
<evidence type="ECO:0000259" key="26">
    <source>
        <dbReference type="PROSITE" id="PS50011"/>
    </source>
</evidence>
<dbReference type="Ensembl" id="ENSLACT00000018058.1">
    <property type="protein sequence ID" value="ENSLACP00000017928.1"/>
    <property type="gene ID" value="ENSLACG00000015795.1"/>
</dbReference>
<dbReference type="GO" id="GO:0005576">
    <property type="term" value="C:extracellular region"/>
    <property type="evidence" value="ECO:0007669"/>
    <property type="project" value="UniProtKB-SubCell"/>
</dbReference>
<evidence type="ECO:0000256" key="6">
    <source>
        <dbReference type="ARBA" id="ARBA00022525"/>
    </source>
</evidence>
<reference evidence="28" key="1">
    <citation type="submission" date="2011-08" db="EMBL/GenBank/DDBJ databases">
        <title>The draft genome of Latimeria chalumnae.</title>
        <authorList>
            <person name="Di Palma F."/>
            <person name="Alfoldi J."/>
            <person name="Johnson J."/>
            <person name="Berlin A."/>
            <person name="Gnerre S."/>
            <person name="Jaffe D."/>
            <person name="MacCallum I."/>
            <person name="Young S."/>
            <person name="Walker B.J."/>
            <person name="Lander E."/>
            <person name="Lindblad-Toh K."/>
        </authorList>
    </citation>
    <scope>NUCLEOTIDE SEQUENCE [LARGE SCALE GENOMIC DNA]</scope>
    <source>
        <strain evidence="28">Wild caught</strain>
    </source>
</reference>
<feature type="domain" description="Protein kinase" evidence="26">
    <location>
        <begin position="148"/>
        <end position="503"/>
    </location>
</feature>
<dbReference type="HOGENOM" id="CLU_044025_1_0_1"/>
<dbReference type="InterPro" id="IPR000719">
    <property type="entry name" value="Prot_kinase_dom"/>
</dbReference>
<keyword evidence="7" id="KW-0597">Phosphoprotein</keyword>
<dbReference type="GO" id="GO:0004715">
    <property type="term" value="F:non-membrane spanning protein tyrosine kinase activity"/>
    <property type="evidence" value="ECO:0007669"/>
    <property type="project" value="UniProtKB-EC"/>
</dbReference>
<dbReference type="Proteomes" id="UP000008672">
    <property type="component" value="Unassembled WGS sequence"/>
</dbReference>
<dbReference type="OrthoDB" id="4062651at2759"/>
<evidence type="ECO:0000256" key="13">
    <source>
        <dbReference type="ARBA" id="ARBA00022840"/>
    </source>
</evidence>
<dbReference type="GO" id="GO:0001503">
    <property type="term" value="P:ossification"/>
    <property type="evidence" value="ECO:0007669"/>
    <property type="project" value="UniProtKB-KW"/>
</dbReference>
<dbReference type="InterPro" id="IPR011009">
    <property type="entry name" value="Kinase-like_dom_sf"/>
</dbReference>
<evidence type="ECO:0000256" key="8">
    <source>
        <dbReference type="ARBA" id="ARBA00022679"/>
    </source>
</evidence>
<dbReference type="EMBL" id="AFYH01083803">
    <property type="status" value="NOT_ANNOTATED_CDS"/>
    <property type="molecule type" value="Genomic_DNA"/>
</dbReference>
<dbReference type="CTD" id="559418"/>
<keyword evidence="28" id="KW-1185">Reference proteome</keyword>
<evidence type="ECO:0000256" key="19">
    <source>
        <dbReference type="ARBA" id="ARBA00051942"/>
    </source>
</evidence>
<evidence type="ECO:0000256" key="5">
    <source>
        <dbReference type="ARBA" id="ARBA00022473"/>
    </source>
</evidence>
<evidence type="ECO:0000256" key="21">
    <source>
        <dbReference type="ARBA" id="ARBA00078617"/>
    </source>
</evidence>
<dbReference type="STRING" id="7897.ENSLACP00000017928"/>
<organism evidence="27 28">
    <name type="scientific">Latimeria chalumnae</name>
    <name type="common">Coelacanth</name>
    <dbReference type="NCBI Taxonomy" id="7897"/>
    <lineage>
        <taxon>Eukaryota</taxon>
        <taxon>Metazoa</taxon>
        <taxon>Chordata</taxon>
        <taxon>Craniata</taxon>
        <taxon>Vertebrata</taxon>
        <taxon>Euteleostomi</taxon>
        <taxon>Coelacanthiformes</taxon>
        <taxon>Coelacanthidae</taxon>
        <taxon>Latimeria</taxon>
    </lineage>
</organism>
<evidence type="ECO:0000256" key="7">
    <source>
        <dbReference type="ARBA" id="ARBA00022553"/>
    </source>
</evidence>